<evidence type="ECO:0000313" key="7">
    <source>
        <dbReference type="EMBL" id="MBS3057050.1"/>
    </source>
</evidence>
<dbReference type="GO" id="GO:0051536">
    <property type="term" value="F:iron-sulfur cluster binding"/>
    <property type="evidence" value="ECO:0007669"/>
    <property type="project" value="UniProtKB-KW"/>
</dbReference>
<dbReference type="PANTHER" id="PTHR43409:SF7">
    <property type="entry name" value="BLL1977 PROTEIN"/>
    <property type="match status" value="1"/>
</dbReference>
<evidence type="ECO:0000313" key="8">
    <source>
        <dbReference type="Proteomes" id="UP000677687"/>
    </source>
</evidence>
<keyword evidence="3" id="KW-0479">Metal-binding</keyword>
<dbReference type="InterPro" id="IPR023404">
    <property type="entry name" value="rSAM_horseshoe"/>
</dbReference>
<dbReference type="InterPro" id="IPR051198">
    <property type="entry name" value="BchE-like"/>
</dbReference>
<dbReference type="Pfam" id="PF04055">
    <property type="entry name" value="Radical_SAM"/>
    <property type="match status" value="1"/>
</dbReference>
<sequence length="188" mass="21862">FSRVDTIDKEVFEWMKKAGCVRVLIGIESGSQRILDFYKKGYKTENLREKIKIVKDSGIESTGFFMVAPQESEEDFKKSIELAKSLDLDFVLVSSLIPYPGTELFEGMKKQVEFSLFPYENKFVDSTIDGRLIRREKEFYRAFYFRPSYALHAIKYFASKPVESISNAFKLAAYVISKPAEKTRQDFY</sequence>
<reference evidence="7" key="2">
    <citation type="submission" date="2021-05" db="EMBL/GenBank/DDBJ databases">
        <title>Protein family content uncovers lineage relationships and bacterial pathway maintenance mechanisms in DPANN archaea.</title>
        <authorList>
            <person name="Castelle C.J."/>
            <person name="Meheust R."/>
            <person name="Jaffe A.L."/>
            <person name="Seitz K."/>
            <person name="Gong X."/>
            <person name="Baker B.J."/>
            <person name="Banfield J.F."/>
        </authorList>
    </citation>
    <scope>NUCLEOTIDE SEQUENCE</scope>
    <source>
        <strain evidence="7">RIFCSPHIGHO2_01_FULL_AR10_44_11</strain>
    </source>
</reference>
<gene>
    <name evidence="7" type="ORF">J4415_00305</name>
</gene>
<name>A0A8T4KVX1_9ARCH</name>
<comment type="cofactor">
    <cofactor evidence="1">
        <name>[4Fe-4S] cluster</name>
        <dbReference type="ChEBI" id="CHEBI:49883"/>
    </cofactor>
</comment>
<proteinExistence type="predicted"/>
<evidence type="ECO:0000256" key="1">
    <source>
        <dbReference type="ARBA" id="ARBA00001966"/>
    </source>
</evidence>
<reference evidence="7" key="1">
    <citation type="submission" date="2021-03" db="EMBL/GenBank/DDBJ databases">
        <authorList>
            <person name="Jaffe A."/>
        </authorList>
    </citation>
    <scope>NUCLEOTIDE SEQUENCE</scope>
    <source>
        <strain evidence="7">RIFCSPHIGHO2_01_FULL_AR10_44_11</strain>
    </source>
</reference>
<dbReference type="Proteomes" id="UP000677687">
    <property type="component" value="Unassembled WGS sequence"/>
</dbReference>
<comment type="caution">
    <text evidence="7">The sequence shown here is derived from an EMBL/GenBank/DDBJ whole genome shotgun (WGS) entry which is preliminary data.</text>
</comment>
<protein>
    <submittedName>
        <fullName evidence="7">Radical SAM protein</fullName>
    </submittedName>
</protein>
<dbReference type="PROSITE" id="PS51918">
    <property type="entry name" value="RADICAL_SAM"/>
    <property type="match status" value="1"/>
</dbReference>
<dbReference type="EMBL" id="JAGVWD010000005">
    <property type="protein sequence ID" value="MBS3057050.1"/>
    <property type="molecule type" value="Genomic_DNA"/>
</dbReference>
<dbReference type="GO" id="GO:0003824">
    <property type="term" value="F:catalytic activity"/>
    <property type="evidence" value="ECO:0007669"/>
    <property type="project" value="InterPro"/>
</dbReference>
<accession>A0A8T4KVX1</accession>
<dbReference type="GO" id="GO:0046872">
    <property type="term" value="F:metal ion binding"/>
    <property type="evidence" value="ECO:0007669"/>
    <property type="project" value="UniProtKB-KW"/>
</dbReference>
<dbReference type="Gene3D" id="3.80.30.20">
    <property type="entry name" value="tm_1862 like domain"/>
    <property type="match status" value="1"/>
</dbReference>
<feature type="domain" description="Radical SAM core" evidence="6">
    <location>
        <begin position="1"/>
        <end position="134"/>
    </location>
</feature>
<evidence type="ECO:0000256" key="3">
    <source>
        <dbReference type="ARBA" id="ARBA00022723"/>
    </source>
</evidence>
<keyword evidence="5" id="KW-0411">Iron-sulfur</keyword>
<evidence type="ECO:0000256" key="2">
    <source>
        <dbReference type="ARBA" id="ARBA00022691"/>
    </source>
</evidence>
<dbReference type="InterPro" id="IPR058240">
    <property type="entry name" value="rSAM_sf"/>
</dbReference>
<evidence type="ECO:0000256" key="5">
    <source>
        <dbReference type="ARBA" id="ARBA00023014"/>
    </source>
</evidence>
<keyword evidence="4" id="KW-0408">Iron</keyword>
<dbReference type="SUPFAM" id="SSF102114">
    <property type="entry name" value="Radical SAM enzymes"/>
    <property type="match status" value="1"/>
</dbReference>
<evidence type="ECO:0000256" key="4">
    <source>
        <dbReference type="ARBA" id="ARBA00023004"/>
    </source>
</evidence>
<dbReference type="AlphaFoldDB" id="A0A8T4KVX1"/>
<dbReference type="PANTHER" id="PTHR43409">
    <property type="entry name" value="ANAEROBIC MAGNESIUM-PROTOPORPHYRIN IX MONOMETHYL ESTER CYCLASE-RELATED"/>
    <property type="match status" value="1"/>
</dbReference>
<dbReference type="InterPro" id="IPR007197">
    <property type="entry name" value="rSAM"/>
</dbReference>
<keyword evidence="2" id="KW-0949">S-adenosyl-L-methionine</keyword>
<evidence type="ECO:0000259" key="6">
    <source>
        <dbReference type="PROSITE" id="PS51918"/>
    </source>
</evidence>
<feature type="non-terminal residue" evidence="7">
    <location>
        <position position="1"/>
    </location>
</feature>
<organism evidence="7 8">
    <name type="scientific">Candidatus Iainarchaeum sp</name>
    <dbReference type="NCBI Taxonomy" id="3101447"/>
    <lineage>
        <taxon>Archaea</taxon>
        <taxon>Candidatus Iainarchaeota</taxon>
        <taxon>Candidatus Iainarchaeia</taxon>
        <taxon>Candidatus Iainarchaeales</taxon>
        <taxon>Candidatus Iainarchaeaceae</taxon>
        <taxon>Candidatus Iainarchaeum</taxon>
    </lineage>
</organism>